<keyword evidence="1" id="KW-0812">Transmembrane</keyword>
<comment type="caution">
    <text evidence="3">The sequence shown here is derived from an EMBL/GenBank/DDBJ whole genome shotgun (WGS) entry which is preliminary data.</text>
</comment>
<organism evidence="3 4">
    <name type="scientific">Rhizobium lusitanum</name>
    <dbReference type="NCBI Taxonomy" id="293958"/>
    <lineage>
        <taxon>Bacteria</taxon>
        <taxon>Pseudomonadati</taxon>
        <taxon>Pseudomonadota</taxon>
        <taxon>Alphaproteobacteria</taxon>
        <taxon>Hyphomicrobiales</taxon>
        <taxon>Rhizobiaceae</taxon>
        <taxon>Rhizobium/Agrobacterium group</taxon>
        <taxon>Rhizobium</taxon>
    </lineage>
</organism>
<keyword evidence="1" id="KW-0472">Membrane</keyword>
<gene>
    <name evidence="3" type="ORF">GGD46_006614</name>
</gene>
<feature type="transmembrane region" description="Helical" evidence="1">
    <location>
        <begin position="94"/>
        <end position="121"/>
    </location>
</feature>
<feature type="transmembrane region" description="Helical" evidence="1">
    <location>
        <begin position="220"/>
        <end position="237"/>
    </location>
</feature>
<feature type="transmembrane region" description="Helical" evidence="1">
    <location>
        <begin position="277"/>
        <end position="296"/>
    </location>
</feature>
<evidence type="ECO:0000313" key="4">
    <source>
        <dbReference type="Proteomes" id="UP000565576"/>
    </source>
</evidence>
<protein>
    <submittedName>
        <fullName evidence="3">Peptidoglycan/LPS O-acetylase OafA/YrhL</fullName>
    </submittedName>
</protein>
<accession>A0A7X0J0E8</accession>
<reference evidence="3 4" key="1">
    <citation type="submission" date="2020-08" db="EMBL/GenBank/DDBJ databases">
        <title>Genomic Encyclopedia of Type Strains, Phase IV (KMG-V): Genome sequencing to study the core and pangenomes of soil and plant-associated prokaryotes.</title>
        <authorList>
            <person name="Whitman W."/>
        </authorList>
    </citation>
    <scope>NUCLEOTIDE SEQUENCE [LARGE SCALE GENOMIC DNA]</scope>
    <source>
        <strain evidence="3 4">SEMIA 4060</strain>
    </source>
</reference>
<proteinExistence type="predicted"/>
<feature type="transmembrane region" description="Helical" evidence="1">
    <location>
        <begin position="316"/>
        <end position="336"/>
    </location>
</feature>
<evidence type="ECO:0000259" key="2">
    <source>
        <dbReference type="Pfam" id="PF01757"/>
    </source>
</evidence>
<dbReference type="Pfam" id="PF01757">
    <property type="entry name" value="Acyl_transf_3"/>
    <property type="match status" value="1"/>
</dbReference>
<evidence type="ECO:0000313" key="3">
    <source>
        <dbReference type="EMBL" id="MBB6489287.1"/>
    </source>
</evidence>
<dbReference type="PANTHER" id="PTHR23028">
    <property type="entry name" value="ACETYLTRANSFERASE"/>
    <property type="match status" value="1"/>
</dbReference>
<dbReference type="AlphaFoldDB" id="A0A7X0J0E8"/>
<feature type="transmembrane region" description="Helical" evidence="1">
    <location>
        <begin position="249"/>
        <end position="270"/>
    </location>
</feature>
<name>A0A7X0J0E8_9HYPH</name>
<evidence type="ECO:0000256" key="1">
    <source>
        <dbReference type="SAM" id="Phobius"/>
    </source>
</evidence>
<feature type="transmembrane region" description="Helical" evidence="1">
    <location>
        <begin position="19"/>
        <end position="35"/>
    </location>
</feature>
<feature type="transmembrane region" description="Helical" evidence="1">
    <location>
        <begin position="192"/>
        <end position="213"/>
    </location>
</feature>
<feature type="domain" description="Acyltransferase 3" evidence="2">
    <location>
        <begin position="16"/>
        <end position="333"/>
    </location>
</feature>
<sequence length="352" mass="39785">MTQQQHVAQGARVGVLDELRLLAALAVVLFHFGFRGRTLGVTDMSLTAWEWLLKYGYLGVQMFFVISGFVIAYSAEGRTPMQFGIARFARIYPMFVLCMTLTFLIVIGCGAPHLNATIFQWAANLIIKPELLGQQLMDGSYWSISYEIVFYGWVFVLMMLGRFKRETYPIIILGWLLVSVIDRMFFGSVLMRHLFLTDESGFFCAGLVLYMIFREGYRTRNVVLLVLSVMVAIYQSMELTQWNRVNYGTSYSDLVVSLSCLAIIAIIALAIRRQRSLLPAGVLLAFGGISYPLYLLHQHIGYVIFNRVGSAASPEAVVAATVLLLICISYLLWRFADEPSRRLTKSVLTRLI</sequence>
<feature type="transmembrane region" description="Helical" evidence="1">
    <location>
        <begin position="141"/>
        <end position="160"/>
    </location>
</feature>
<dbReference type="InterPro" id="IPR050879">
    <property type="entry name" value="Acyltransferase_3"/>
</dbReference>
<dbReference type="GO" id="GO:0016747">
    <property type="term" value="F:acyltransferase activity, transferring groups other than amino-acyl groups"/>
    <property type="evidence" value="ECO:0007669"/>
    <property type="project" value="InterPro"/>
</dbReference>
<feature type="transmembrane region" description="Helical" evidence="1">
    <location>
        <begin position="55"/>
        <end position="73"/>
    </location>
</feature>
<dbReference type="EMBL" id="JACHBG010000035">
    <property type="protein sequence ID" value="MBB6489287.1"/>
    <property type="molecule type" value="Genomic_DNA"/>
</dbReference>
<feature type="transmembrane region" description="Helical" evidence="1">
    <location>
        <begin position="167"/>
        <end position="186"/>
    </location>
</feature>
<dbReference type="Proteomes" id="UP000565576">
    <property type="component" value="Unassembled WGS sequence"/>
</dbReference>
<keyword evidence="1" id="KW-1133">Transmembrane helix</keyword>
<dbReference type="InterPro" id="IPR002656">
    <property type="entry name" value="Acyl_transf_3_dom"/>
</dbReference>
<dbReference type="RefSeq" id="WP_184711197.1">
    <property type="nucleotide sequence ID" value="NZ_JACHBG010000035.1"/>
</dbReference>